<keyword evidence="1" id="KW-0732">Signal</keyword>
<organism evidence="2 3">
    <name type="scientific">Flammeovirga yaeyamensis</name>
    <dbReference type="NCBI Taxonomy" id="367791"/>
    <lineage>
        <taxon>Bacteria</taxon>
        <taxon>Pseudomonadati</taxon>
        <taxon>Bacteroidota</taxon>
        <taxon>Cytophagia</taxon>
        <taxon>Cytophagales</taxon>
        <taxon>Flammeovirgaceae</taxon>
        <taxon>Flammeovirga</taxon>
    </lineage>
</organism>
<proteinExistence type="predicted"/>
<feature type="signal peptide" evidence="1">
    <location>
        <begin position="1"/>
        <end position="18"/>
    </location>
</feature>
<gene>
    <name evidence="2" type="ORF">KMW28_03140</name>
</gene>
<dbReference type="EMBL" id="CP076132">
    <property type="protein sequence ID" value="QWG02585.1"/>
    <property type="molecule type" value="Genomic_DNA"/>
</dbReference>
<feature type="chain" id="PRO_5043970822" description="DUF3857 domain-containing protein" evidence="1">
    <location>
        <begin position="19"/>
        <end position="674"/>
    </location>
</feature>
<name>A0AAX1N8P2_9BACT</name>
<dbReference type="Gene3D" id="2.60.120.1130">
    <property type="match status" value="1"/>
</dbReference>
<evidence type="ECO:0008006" key="4">
    <source>
        <dbReference type="Google" id="ProtNLM"/>
    </source>
</evidence>
<keyword evidence="3" id="KW-1185">Reference proteome</keyword>
<protein>
    <recommendedName>
        <fullName evidence="4">DUF3857 domain-containing protein</fullName>
    </recommendedName>
</protein>
<dbReference type="AlphaFoldDB" id="A0AAX1N8P2"/>
<dbReference type="RefSeq" id="WP_169664935.1">
    <property type="nucleotide sequence ID" value="NZ_CP076132.1"/>
</dbReference>
<dbReference type="Gene3D" id="2.60.40.3140">
    <property type="match status" value="1"/>
</dbReference>
<evidence type="ECO:0000313" key="3">
    <source>
        <dbReference type="Proteomes" id="UP000678679"/>
    </source>
</evidence>
<sequence>MKFLLQILLLLIVSFCFAQKSSPTKTKFGKISDKEWNLTTYDKDPNADKVILHDVGVVNFRVFSGYGVVELKRNKRIKYLKESSLSGNVFQFLLPKSIQDDGLHLKANVFSKVGKKEIKNDVEIKEIQSNSHYQLIEVSIPSVKVGDIVDIEYKSYSDSYAYPITPWYFQNDVPTLLSELTFNHDERDDYTYYQNYQYPLELVYEGRVERKEMVQARRSNNNMNKNFGGTNYRATATVQTSKWLLTKTWRLTDIPAFKEEDFVLNDNFKKPYIFFDLVSISNMPLTATSGAQVAYVSNGTINKYHSYSDSWNAVSSRLKNDIPLGGNLFSNITDDLKKKSITNVEKASTLYAEVQKHYNWNGGQATSISEEYIKKGYKTGVSNVAGINISLYKALKDMGFDVNLMYTSMKGNGVLVKPTYFLLDYVIVNLNLEGKSYYLDATQKTYGLKTIPINLLNKYFLVVSKNDGLNNKVFRLESKEYYYVRNVLEFTVDDELNAQGNQTISFKGYANLKDDESIDFVKLSQKGKNSLIEKSNDKVNYDVEIDNFILKDSLGYYLDLGQINYTLKPVFKKNEQRKYEVEFQTRQSYKDIIQITLPKEYSIENTKAPIKINLKNNGGTFSYSISQMGNVITIMINCKYNQYVYLLSDYKNLTMFSSEIQKLENNKLRLKTLM</sequence>
<evidence type="ECO:0000256" key="1">
    <source>
        <dbReference type="SAM" id="SignalP"/>
    </source>
</evidence>
<evidence type="ECO:0000313" key="2">
    <source>
        <dbReference type="EMBL" id="QWG02585.1"/>
    </source>
</evidence>
<dbReference type="KEGG" id="fya:KMW28_03140"/>
<dbReference type="Proteomes" id="UP000678679">
    <property type="component" value="Chromosome 1"/>
</dbReference>
<accession>A0AAX1N8P2</accession>
<reference evidence="2 3" key="1">
    <citation type="submission" date="2021-05" db="EMBL/GenBank/DDBJ databases">
        <title>Comparative genomic studies on the polysaccharide-degrading batcterial strains of the Flammeovirga genus.</title>
        <authorList>
            <person name="Zewei F."/>
            <person name="Zheng Z."/>
            <person name="Yu L."/>
            <person name="Ruyue G."/>
            <person name="Yanhong M."/>
            <person name="Yuanyuan C."/>
            <person name="Jingyan G."/>
            <person name="Wenjun H."/>
        </authorList>
    </citation>
    <scope>NUCLEOTIDE SEQUENCE [LARGE SCALE GENOMIC DNA]</scope>
    <source>
        <strain evidence="2 3">NBRC:100898</strain>
    </source>
</reference>